<sequence length="244" mass="28608">MIDDILKRNDHREYPLPEGPWIMRQKWEHLLFISYPVSVEMIKGLLPPGLDIDTFAGKAWISIIPFKVSKMRIRNLSALPFLGSYLELNVQTYVKRKGISGVYFFSLDANNLLAVIGARMATLPYFHAQMQLDKIDNAYQFASVREGKERIKFKGHYRPIGEPFFPEKGIREYWLLERYTLWTYKGGRLYRGELHHEKWAIQNVTLSMEELSLPILSNTLLDKEAVVHYAHEKVSLSWMMQKEK</sequence>
<keyword evidence="2" id="KW-1185">Reference proteome</keyword>
<dbReference type="RefSeq" id="WP_115773508.1">
    <property type="nucleotide sequence ID" value="NZ_PIOC01000017.1"/>
</dbReference>
<accession>A0A3D8PT37</accession>
<evidence type="ECO:0008006" key="3">
    <source>
        <dbReference type="Google" id="ProtNLM"/>
    </source>
</evidence>
<gene>
    <name evidence="1" type="ORF">CWR48_12165</name>
</gene>
<dbReference type="SUPFAM" id="SSF160104">
    <property type="entry name" value="Acetoacetate decarboxylase-like"/>
    <property type="match status" value="1"/>
</dbReference>
<organism evidence="1 2">
    <name type="scientific">Oceanobacillus arenosus</name>
    <dbReference type="NCBI Taxonomy" id="1229153"/>
    <lineage>
        <taxon>Bacteria</taxon>
        <taxon>Bacillati</taxon>
        <taxon>Bacillota</taxon>
        <taxon>Bacilli</taxon>
        <taxon>Bacillales</taxon>
        <taxon>Bacillaceae</taxon>
        <taxon>Oceanobacillus</taxon>
    </lineage>
</organism>
<dbReference type="EMBL" id="PIOC01000017">
    <property type="protein sequence ID" value="RDW18329.1"/>
    <property type="molecule type" value="Genomic_DNA"/>
</dbReference>
<name>A0A3D8PT37_9BACI</name>
<dbReference type="OrthoDB" id="150993at2"/>
<reference evidence="2" key="1">
    <citation type="submission" date="2017-11" db="EMBL/GenBank/DDBJ databases">
        <authorList>
            <person name="Zhu W."/>
        </authorList>
    </citation>
    <scope>NUCLEOTIDE SEQUENCE [LARGE SCALE GENOMIC DNA]</scope>
    <source>
        <strain evidence="2">CAU 1183</strain>
    </source>
</reference>
<dbReference type="AlphaFoldDB" id="A0A3D8PT37"/>
<dbReference type="Proteomes" id="UP000257143">
    <property type="component" value="Unassembled WGS sequence"/>
</dbReference>
<dbReference type="InterPro" id="IPR023375">
    <property type="entry name" value="ADC_dom_sf"/>
</dbReference>
<dbReference type="PANTHER" id="PTHR39186">
    <property type="entry name" value="DUF2071 FAMILY PROTEIN"/>
    <property type="match status" value="1"/>
</dbReference>
<protein>
    <recommendedName>
        <fullName evidence="3">DUF2071 domain-containing protein</fullName>
    </recommendedName>
</protein>
<dbReference type="InterPro" id="IPR018644">
    <property type="entry name" value="DUF2071"/>
</dbReference>
<proteinExistence type="predicted"/>
<evidence type="ECO:0000313" key="2">
    <source>
        <dbReference type="Proteomes" id="UP000257143"/>
    </source>
</evidence>
<evidence type="ECO:0000313" key="1">
    <source>
        <dbReference type="EMBL" id="RDW18329.1"/>
    </source>
</evidence>
<comment type="caution">
    <text evidence="1">The sequence shown here is derived from an EMBL/GenBank/DDBJ whole genome shotgun (WGS) entry which is preliminary data.</text>
</comment>
<dbReference type="Pfam" id="PF09844">
    <property type="entry name" value="DUF2071"/>
    <property type="match status" value="1"/>
</dbReference>
<dbReference type="Gene3D" id="2.40.400.10">
    <property type="entry name" value="Acetoacetate decarboxylase-like"/>
    <property type="match status" value="1"/>
</dbReference>
<dbReference type="PANTHER" id="PTHR39186:SF1">
    <property type="entry name" value="DUF2071 DOMAIN-CONTAINING PROTEIN"/>
    <property type="match status" value="1"/>
</dbReference>